<keyword evidence="2" id="KW-1185">Reference proteome</keyword>
<gene>
    <name evidence="1" type="ORF">TJEJU_0584</name>
</gene>
<dbReference type="EMBL" id="LT899436">
    <property type="protein sequence ID" value="SNR14364.1"/>
    <property type="molecule type" value="Genomic_DNA"/>
</dbReference>
<protein>
    <submittedName>
        <fullName evidence="1">Uncharacterized protein</fullName>
    </submittedName>
</protein>
<sequence>MALIILESTKCSLCNKKLKADDEIISWSAFLMPDHKFGKFSNSGMHKSCFENWKHKDEFQYLNSYKPYLDFNDSHIKTMIEKHGMPDWLKEVQAFRKTHPEFKP</sequence>
<dbReference type="RefSeq" id="WP_095069269.1">
    <property type="nucleotide sequence ID" value="NZ_LT899436.1"/>
</dbReference>
<reference evidence="1 2" key="1">
    <citation type="submission" date="2017-07" db="EMBL/GenBank/DDBJ databases">
        <authorList>
            <person name="Sun Z.S."/>
            <person name="Albrecht U."/>
            <person name="Echele G."/>
            <person name="Lee C.C."/>
        </authorList>
    </citation>
    <scope>NUCLEOTIDE SEQUENCE [LARGE SCALE GENOMIC DNA]</scope>
    <source>
        <strain evidence="2">type strain: KCTC 22618</strain>
    </source>
</reference>
<accession>A0A238U7A7</accession>
<dbReference type="OrthoDB" id="1257558at2"/>
<evidence type="ECO:0000313" key="2">
    <source>
        <dbReference type="Proteomes" id="UP000215214"/>
    </source>
</evidence>
<name>A0A238U7A7_9FLAO</name>
<dbReference type="KEGG" id="tje:TJEJU_0584"/>
<organism evidence="1 2">
    <name type="scientific">Tenacibaculum jejuense</name>
    <dbReference type="NCBI Taxonomy" id="584609"/>
    <lineage>
        <taxon>Bacteria</taxon>
        <taxon>Pseudomonadati</taxon>
        <taxon>Bacteroidota</taxon>
        <taxon>Flavobacteriia</taxon>
        <taxon>Flavobacteriales</taxon>
        <taxon>Flavobacteriaceae</taxon>
        <taxon>Tenacibaculum</taxon>
    </lineage>
</organism>
<dbReference type="Proteomes" id="UP000215214">
    <property type="component" value="Chromosome TJEJU"/>
</dbReference>
<evidence type="ECO:0000313" key="1">
    <source>
        <dbReference type="EMBL" id="SNR14364.1"/>
    </source>
</evidence>
<proteinExistence type="predicted"/>
<dbReference type="AlphaFoldDB" id="A0A238U7A7"/>